<dbReference type="EnsemblPlants" id="ONIVA02G35290.1">
    <property type="protein sequence ID" value="ONIVA02G35290.1"/>
    <property type="gene ID" value="ONIVA02G35290"/>
</dbReference>
<feature type="region of interest" description="Disordered" evidence="1">
    <location>
        <begin position="70"/>
        <end position="116"/>
    </location>
</feature>
<keyword evidence="3" id="KW-1185">Reference proteome</keyword>
<dbReference type="STRING" id="4536.A0A0E0GD12"/>
<reference evidence="2" key="2">
    <citation type="submission" date="2018-04" db="EMBL/GenBank/DDBJ databases">
        <title>OnivRS2 (Oryza nivara Reference Sequence Version 2).</title>
        <authorList>
            <person name="Zhang J."/>
            <person name="Kudrna D."/>
            <person name="Lee S."/>
            <person name="Talag J."/>
            <person name="Rajasekar S."/>
            <person name="Welchert J."/>
            <person name="Hsing Y.-I."/>
            <person name="Wing R.A."/>
        </authorList>
    </citation>
    <scope>NUCLEOTIDE SEQUENCE [LARGE SCALE GENOMIC DNA]</scope>
    <source>
        <strain evidence="2">SL10</strain>
    </source>
</reference>
<proteinExistence type="predicted"/>
<evidence type="ECO:0000313" key="2">
    <source>
        <dbReference type="EnsemblPlants" id="ONIVA02G35290.1"/>
    </source>
</evidence>
<organism evidence="2">
    <name type="scientific">Oryza nivara</name>
    <name type="common">Indian wild rice</name>
    <name type="synonym">Oryza sativa f. spontanea</name>
    <dbReference type="NCBI Taxonomy" id="4536"/>
    <lineage>
        <taxon>Eukaryota</taxon>
        <taxon>Viridiplantae</taxon>
        <taxon>Streptophyta</taxon>
        <taxon>Embryophyta</taxon>
        <taxon>Tracheophyta</taxon>
        <taxon>Spermatophyta</taxon>
        <taxon>Magnoliopsida</taxon>
        <taxon>Liliopsida</taxon>
        <taxon>Poales</taxon>
        <taxon>Poaceae</taxon>
        <taxon>BOP clade</taxon>
        <taxon>Oryzoideae</taxon>
        <taxon>Oryzeae</taxon>
        <taxon>Oryzinae</taxon>
        <taxon>Oryza</taxon>
    </lineage>
</organism>
<dbReference type="AlphaFoldDB" id="A0A0E0GD12"/>
<name>A0A0E0GD12_ORYNI</name>
<sequence>MMSTPERVDQHQRCAVVEAVESRMSGGLGNRCHVPTVIVAAFPKPAAVITAVVSDGSGLPAVAGHGSGIPEVAGHGSGLPTEAGDESGIPEVAGHGSSLPPTAPQSPRTRGRGRGRWEEGGAVVDAAASAALAERAAIAEDSREREKCGRRRMMISVGGAAWREPLYFRGVDYFRVWVC</sequence>
<dbReference type="HOGENOM" id="CLU_1505767_0_0_1"/>
<reference evidence="2" key="1">
    <citation type="submission" date="2015-04" db="UniProtKB">
        <authorList>
            <consortium name="EnsemblPlants"/>
        </authorList>
    </citation>
    <scope>IDENTIFICATION</scope>
    <source>
        <strain evidence="2">SL10</strain>
    </source>
</reference>
<accession>A0A0E0GD12</accession>
<evidence type="ECO:0000313" key="3">
    <source>
        <dbReference type="Proteomes" id="UP000006591"/>
    </source>
</evidence>
<evidence type="ECO:0000256" key="1">
    <source>
        <dbReference type="SAM" id="MobiDB-lite"/>
    </source>
</evidence>
<dbReference type="Proteomes" id="UP000006591">
    <property type="component" value="Chromosome 2"/>
</dbReference>
<protein>
    <submittedName>
        <fullName evidence="2">Uncharacterized protein</fullName>
    </submittedName>
</protein>
<dbReference type="OMA" id="RRRMMIS"/>
<dbReference type="Gramene" id="ONIVA02G35290.1">
    <property type="protein sequence ID" value="ONIVA02G35290.1"/>
    <property type="gene ID" value="ONIVA02G35290"/>
</dbReference>